<protein>
    <submittedName>
        <fullName evidence="5">AAA family ATPase</fullName>
    </submittedName>
</protein>
<evidence type="ECO:0000256" key="3">
    <source>
        <dbReference type="SAM" id="MobiDB-lite"/>
    </source>
</evidence>
<dbReference type="EMBL" id="CP128399">
    <property type="protein sequence ID" value="WJW66601.1"/>
    <property type="molecule type" value="Genomic_DNA"/>
</dbReference>
<dbReference type="InterPro" id="IPR045735">
    <property type="entry name" value="Spore_III_AA_AAA+_ATPase"/>
</dbReference>
<feature type="region of interest" description="Disordered" evidence="3">
    <location>
        <begin position="376"/>
        <end position="395"/>
    </location>
</feature>
<dbReference type="EMBL" id="JACATZ010000001">
    <property type="protein sequence ID" value="NWJ44715.1"/>
    <property type="molecule type" value="Genomic_DNA"/>
</dbReference>
<dbReference type="SMART" id="SM00393">
    <property type="entry name" value="R3H"/>
    <property type="match status" value="1"/>
</dbReference>
<dbReference type="Pfam" id="PF19568">
    <property type="entry name" value="Spore_III_AA"/>
    <property type="match status" value="1"/>
</dbReference>
<dbReference type="Proteomes" id="UP000521676">
    <property type="component" value="Unassembled WGS sequence"/>
</dbReference>
<dbReference type="CDD" id="cd00009">
    <property type="entry name" value="AAA"/>
    <property type="match status" value="1"/>
</dbReference>
<dbReference type="Proteomes" id="UP001431572">
    <property type="component" value="Chromosome 1"/>
</dbReference>
<dbReference type="InterPro" id="IPR001374">
    <property type="entry name" value="R3H_dom"/>
</dbReference>
<dbReference type="SMART" id="SM00382">
    <property type="entry name" value="AAA"/>
    <property type="match status" value="1"/>
</dbReference>
<keyword evidence="1" id="KW-0547">Nucleotide-binding</keyword>
<keyword evidence="2" id="KW-0067">ATP-binding</keyword>
<evidence type="ECO:0000256" key="2">
    <source>
        <dbReference type="ARBA" id="ARBA00022840"/>
    </source>
</evidence>
<feature type="domain" description="R3H" evidence="4">
    <location>
        <begin position="525"/>
        <end position="589"/>
    </location>
</feature>
<gene>
    <name evidence="5" type="ORF">HXX08_02435</name>
    <name evidence="6" type="ORF">OZ401_002407</name>
</gene>
<name>A0A8T7M2M5_9CHLR</name>
<evidence type="ECO:0000313" key="8">
    <source>
        <dbReference type="Proteomes" id="UP001431572"/>
    </source>
</evidence>
<evidence type="ECO:0000313" key="7">
    <source>
        <dbReference type="Proteomes" id="UP000521676"/>
    </source>
</evidence>
<sequence>MIEKTYIVEKEALPHEKAITDDLELLLVALPPHIRRPLEEQKQRRDDLLEVIMDLGRKPEARYTNEEHFLSEHEVSEEDLHYVVSHIGNFGNDNRAGIERTLHRISCIRNRGGKVVGLTIRIGRAVYGTIKIVQDFIESGQSILLVGKPGVGKTTLLRETARVLADEARKRVVIVDTSNEIGGDGDIPHPAIGRSRRMQVARPDLQHSVMIEAVENHMPEVIVIDEIGTELEAQAARTIAERGVQLIGTAHGVSLENLMLNPTLSDLIGGIQSVTLGDEEARRRGTQKSVLERKAPPTFDVMVEIRDRYKVAVHLNVADTVDAILRGQQYTTQVRYRNEKGEIEIYEEESESETNQPERNTTLDFGMTNIFGYGSNLKHGAPERSSKPHRMPTQRGEPTLMQINVPSVNSRNGKPEIVPVGNAKPLRIFPHGINKNRLEQAIKDMGIPADLVREVEDADMVVTLKNNYRQKPLSIRQAESSGVPIHILKSNTLPHIKNHLAEIFGLSHSDEDDPRHKTDNSPVMLDPVKRAMLETEEAISHVMEQGTPIELPPQNAFIRRLQHQMAERYNLLSTSKGREPLRRVRIYPQ</sequence>
<dbReference type="InterPro" id="IPR036867">
    <property type="entry name" value="R3H_dom_sf"/>
</dbReference>
<dbReference type="SUPFAM" id="SSF82708">
    <property type="entry name" value="R3H domain"/>
    <property type="match status" value="1"/>
</dbReference>
<evidence type="ECO:0000313" key="6">
    <source>
        <dbReference type="EMBL" id="WJW66601.1"/>
    </source>
</evidence>
<dbReference type="RefSeq" id="WP_341468491.1">
    <property type="nucleotide sequence ID" value="NZ_CP128399.1"/>
</dbReference>
<reference evidence="5 7" key="1">
    <citation type="submission" date="2020-06" db="EMBL/GenBank/DDBJ databases">
        <title>Anoxygenic phototrophic Chloroflexota member uses a Type I reaction center.</title>
        <authorList>
            <person name="Tsuji J.M."/>
            <person name="Shaw N.A."/>
            <person name="Nagashima S."/>
            <person name="Venkiteswaran J."/>
            <person name="Schiff S.L."/>
            <person name="Hanada S."/>
            <person name="Tank M."/>
            <person name="Neufeld J.D."/>
        </authorList>
    </citation>
    <scope>NUCLEOTIDE SEQUENCE [LARGE SCALE GENOMIC DNA]</scope>
    <source>
        <strain evidence="5">L227-S17</strain>
    </source>
</reference>
<dbReference type="GO" id="GO:0003676">
    <property type="term" value="F:nucleic acid binding"/>
    <property type="evidence" value="ECO:0007669"/>
    <property type="project" value="UniProtKB-UniRule"/>
</dbReference>
<dbReference type="SUPFAM" id="SSF52540">
    <property type="entry name" value="P-loop containing nucleoside triphosphate hydrolases"/>
    <property type="match status" value="1"/>
</dbReference>
<dbReference type="Gene3D" id="3.30.1370.50">
    <property type="entry name" value="R3H-like domain"/>
    <property type="match status" value="1"/>
</dbReference>
<dbReference type="Pfam" id="PF25516">
    <property type="entry name" value="PTPase"/>
    <property type="match status" value="1"/>
</dbReference>
<dbReference type="InterPro" id="IPR058670">
    <property type="entry name" value="PTPase_dom"/>
</dbReference>
<dbReference type="CDD" id="cd02645">
    <property type="entry name" value="R3H_AAA"/>
    <property type="match status" value="1"/>
</dbReference>
<dbReference type="GO" id="GO:0005524">
    <property type="term" value="F:ATP binding"/>
    <property type="evidence" value="ECO:0007669"/>
    <property type="project" value="UniProtKB-KW"/>
</dbReference>
<dbReference type="InterPro" id="IPR003593">
    <property type="entry name" value="AAA+_ATPase"/>
</dbReference>
<dbReference type="AlphaFoldDB" id="A0A8T7M2M5"/>
<dbReference type="PROSITE" id="PS51061">
    <property type="entry name" value="R3H"/>
    <property type="match status" value="1"/>
</dbReference>
<dbReference type="PANTHER" id="PTHR20953:SF3">
    <property type="entry name" value="P-LOOP CONTAINING NUCLEOSIDE TRIPHOSPHATE HYDROLASES SUPERFAMILY PROTEIN"/>
    <property type="match status" value="1"/>
</dbReference>
<dbReference type="InterPro" id="IPR027417">
    <property type="entry name" value="P-loop_NTPase"/>
</dbReference>
<accession>A0A8T7M2M5</accession>
<reference evidence="6" key="2">
    <citation type="journal article" date="2024" name="Nature">
        <title>Anoxygenic phototroph of the Chloroflexota uses a type I reaction centre.</title>
        <authorList>
            <person name="Tsuji J.M."/>
            <person name="Shaw N.A."/>
            <person name="Nagashima S."/>
            <person name="Venkiteswaran J.J."/>
            <person name="Schiff S.L."/>
            <person name="Watanabe T."/>
            <person name="Fukui M."/>
            <person name="Hanada S."/>
            <person name="Tank M."/>
            <person name="Neufeld J.D."/>
        </authorList>
    </citation>
    <scope>NUCLEOTIDE SEQUENCE</scope>
    <source>
        <strain evidence="6">L227-S17</strain>
    </source>
</reference>
<evidence type="ECO:0000256" key="1">
    <source>
        <dbReference type="ARBA" id="ARBA00022741"/>
    </source>
</evidence>
<evidence type="ECO:0000313" key="5">
    <source>
        <dbReference type="EMBL" id="NWJ44715.1"/>
    </source>
</evidence>
<evidence type="ECO:0000259" key="4">
    <source>
        <dbReference type="PROSITE" id="PS51061"/>
    </source>
</evidence>
<keyword evidence="8" id="KW-1185">Reference proteome</keyword>
<proteinExistence type="predicted"/>
<dbReference type="Pfam" id="PF01424">
    <property type="entry name" value="R3H"/>
    <property type="match status" value="1"/>
</dbReference>
<dbReference type="InterPro" id="IPR034081">
    <property type="entry name" value="R3H_AAA"/>
</dbReference>
<dbReference type="PANTHER" id="PTHR20953">
    <property type="entry name" value="KINASE-RELATED"/>
    <property type="match status" value="1"/>
</dbReference>
<organism evidence="5 7">
    <name type="scientific">Candidatus Chlorohelix allophototropha</name>
    <dbReference type="NCBI Taxonomy" id="3003348"/>
    <lineage>
        <taxon>Bacteria</taxon>
        <taxon>Bacillati</taxon>
        <taxon>Chloroflexota</taxon>
        <taxon>Chloroflexia</taxon>
        <taxon>Candidatus Chloroheliales</taxon>
        <taxon>Candidatus Chloroheliaceae</taxon>
        <taxon>Candidatus Chlorohelix</taxon>
    </lineage>
</organism>
<dbReference type="Gene3D" id="3.40.50.300">
    <property type="entry name" value="P-loop containing nucleotide triphosphate hydrolases"/>
    <property type="match status" value="1"/>
</dbReference>